<dbReference type="Gene3D" id="1.10.238.10">
    <property type="entry name" value="EF-hand"/>
    <property type="match status" value="3"/>
</dbReference>
<feature type="compositionally biased region" description="Basic and acidic residues" evidence="1">
    <location>
        <begin position="95"/>
        <end position="140"/>
    </location>
</feature>
<dbReference type="RefSeq" id="WP_062445712.1">
    <property type="nucleotide sequence ID" value="NZ_QDFR01000003.1"/>
</dbReference>
<dbReference type="Pfam" id="PF13202">
    <property type="entry name" value="EF-hand_5"/>
    <property type="match status" value="4"/>
</dbReference>
<comment type="caution">
    <text evidence="4">The sequence shown here is derived from an EMBL/GenBank/DDBJ whole genome shotgun (WGS) entry which is preliminary data.</text>
</comment>
<dbReference type="PROSITE" id="PS00018">
    <property type="entry name" value="EF_HAND_1"/>
    <property type="match status" value="3"/>
</dbReference>
<dbReference type="Proteomes" id="UP000244335">
    <property type="component" value="Unassembled WGS sequence"/>
</dbReference>
<gene>
    <name evidence="4" type="ORF">DC430_11840</name>
</gene>
<feature type="chain" id="PRO_5041714472" description="EF-hand domain-containing protein" evidence="2">
    <location>
        <begin position="27"/>
        <end position="197"/>
    </location>
</feature>
<dbReference type="SMART" id="SM00054">
    <property type="entry name" value="EFh"/>
    <property type="match status" value="3"/>
</dbReference>
<organism evidence="4 5">
    <name type="scientific">Rhizobium rhizogenes</name>
    <name type="common">Agrobacterium rhizogenes</name>
    <dbReference type="NCBI Taxonomy" id="359"/>
    <lineage>
        <taxon>Bacteria</taxon>
        <taxon>Pseudomonadati</taxon>
        <taxon>Pseudomonadota</taxon>
        <taxon>Alphaproteobacteria</taxon>
        <taxon>Hyphomicrobiales</taxon>
        <taxon>Rhizobiaceae</taxon>
        <taxon>Rhizobium/Agrobacterium group</taxon>
        <taxon>Rhizobium</taxon>
    </lineage>
</organism>
<dbReference type="AlphaFoldDB" id="A0AA92C2Y3"/>
<dbReference type="PROSITE" id="PS50222">
    <property type="entry name" value="EF_HAND_2"/>
    <property type="match status" value="2"/>
</dbReference>
<keyword evidence="2" id="KW-0732">Signal</keyword>
<feature type="region of interest" description="Disordered" evidence="1">
    <location>
        <begin position="95"/>
        <end position="164"/>
    </location>
</feature>
<evidence type="ECO:0000256" key="1">
    <source>
        <dbReference type="SAM" id="MobiDB-lite"/>
    </source>
</evidence>
<evidence type="ECO:0000313" key="5">
    <source>
        <dbReference type="Proteomes" id="UP000244335"/>
    </source>
</evidence>
<name>A0AA92C2Y3_RHIRH</name>
<evidence type="ECO:0000256" key="2">
    <source>
        <dbReference type="SAM" id="SignalP"/>
    </source>
</evidence>
<dbReference type="InterPro" id="IPR002048">
    <property type="entry name" value="EF_hand_dom"/>
</dbReference>
<dbReference type="SUPFAM" id="SSF47473">
    <property type="entry name" value="EF-hand"/>
    <property type="match status" value="1"/>
</dbReference>
<evidence type="ECO:0000259" key="3">
    <source>
        <dbReference type="PROSITE" id="PS50222"/>
    </source>
</evidence>
<dbReference type="InterPro" id="IPR018247">
    <property type="entry name" value="EF_Hand_1_Ca_BS"/>
</dbReference>
<dbReference type="InterPro" id="IPR011992">
    <property type="entry name" value="EF-hand-dom_pair"/>
</dbReference>
<feature type="signal peptide" evidence="2">
    <location>
        <begin position="1"/>
        <end position="26"/>
    </location>
</feature>
<feature type="domain" description="EF-hand" evidence="3">
    <location>
        <begin position="142"/>
        <end position="177"/>
    </location>
</feature>
<proteinExistence type="predicted"/>
<reference evidence="4 5" key="1">
    <citation type="submission" date="2018-04" db="EMBL/GenBank/DDBJ databases">
        <authorList>
            <person name="Hagen T."/>
        </authorList>
    </citation>
    <scope>NUCLEOTIDE SEQUENCE [LARGE SCALE GENOMIC DNA]</scope>
    <source>
        <strain evidence="4 5">TPD7009</strain>
    </source>
</reference>
<protein>
    <recommendedName>
        <fullName evidence="3">EF-hand domain-containing protein</fullName>
    </recommendedName>
</protein>
<dbReference type="GO" id="GO:0005509">
    <property type="term" value="F:calcium ion binding"/>
    <property type="evidence" value="ECO:0007669"/>
    <property type="project" value="InterPro"/>
</dbReference>
<evidence type="ECO:0000313" key="4">
    <source>
        <dbReference type="EMBL" id="PVE53947.1"/>
    </source>
</evidence>
<sequence length="197" mass="22058">MLKRKIAITALGAALMLSTTASMTMAAPRGGADREGPRMRPEPMFVHLLKVADTNKDGKITKEEFNARQEALFTEIDADKDGSITPKEMRDYRRAKMEAWREANPRPEKAAAEGDQKKAEGDKKDGEREKRREAREERKGKDRKGKMGGMFASADTDGNGQLSKPEFMAAGEKIFTRLDRNNDGVISVDDMPDRPWL</sequence>
<feature type="domain" description="EF-hand" evidence="3">
    <location>
        <begin position="40"/>
        <end position="75"/>
    </location>
</feature>
<accession>A0AA92C2Y3</accession>
<dbReference type="EMBL" id="QDFR01000003">
    <property type="protein sequence ID" value="PVE53947.1"/>
    <property type="molecule type" value="Genomic_DNA"/>
</dbReference>